<evidence type="ECO:0000259" key="3">
    <source>
        <dbReference type="Pfam" id="PF13505"/>
    </source>
</evidence>
<keyword evidence="1 2" id="KW-0732">Signal</keyword>
<comment type="caution">
    <text evidence="4">The sequence shown here is derived from an EMBL/GenBank/DDBJ whole genome shotgun (WGS) entry which is preliminary data.</text>
</comment>
<dbReference type="EMBL" id="JAPXIC010000015">
    <property type="protein sequence ID" value="MCZ4718308.1"/>
    <property type="molecule type" value="Genomic_DNA"/>
</dbReference>
<dbReference type="InterPro" id="IPR027385">
    <property type="entry name" value="Beta-barrel_OMP"/>
</dbReference>
<evidence type="ECO:0000313" key="4">
    <source>
        <dbReference type="EMBL" id="MCZ4718308.1"/>
    </source>
</evidence>
<dbReference type="RefSeq" id="WP_011946683.1">
    <property type="nucleotide sequence ID" value="NZ_BAZA01000179.1"/>
</dbReference>
<feature type="domain" description="Outer membrane protein beta-barrel" evidence="3">
    <location>
        <begin position="11"/>
        <end position="181"/>
    </location>
</feature>
<dbReference type="Gene3D" id="2.40.160.20">
    <property type="match status" value="1"/>
</dbReference>
<gene>
    <name evidence="4" type="ORF">O6C86_03640</name>
</gene>
<dbReference type="Pfam" id="PF13505">
    <property type="entry name" value="OMP_b-brl"/>
    <property type="match status" value="1"/>
</dbReference>
<evidence type="ECO:0000256" key="1">
    <source>
        <dbReference type="ARBA" id="ARBA00022729"/>
    </source>
</evidence>
<protein>
    <submittedName>
        <fullName evidence="4">Outer membrane beta-barrel protein</fullName>
    </submittedName>
</protein>
<proteinExistence type="predicted"/>
<accession>A0AAP3HB72</accession>
<dbReference type="AlphaFoldDB" id="A0AAP3HB72"/>
<sequence>MSLLKFLVYPLSLGFSVSSFAAQPYLGLQVGSNFFTQKQTITAFDVTGEINRWQSNDGFEGGLLLGVRWVTKPTYLLDAELFASYNADDISVKNTLTGPPFVDHLDQNLGYSFGARILPAYVIRPNLSLFGLLGYIQTQLKSNSLDGVTEGLSGNQSVIFNGVQCGFGINIDFNSGFRLRMQDSYAFYGSRNITTPSIGLDNQLISFNIRPYANQVSLSLIKQFS</sequence>
<reference evidence="4" key="1">
    <citation type="submission" date="2022-12" db="EMBL/GenBank/DDBJ databases">
        <title>Comparative genomics of Legionella pneumophila isolates from the West Bank and Germany support molecular epidemiology of Legionnaires disease.</title>
        <authorList>
            <person name="Zayed A.R."/>
            <person name="Bitar D.M."/>
            <person name="Steinert M."/>
            <person name="Lueck C."/>
            <person name="Brettar I."/>
            <person name="Hoefle M.G."/>
            <person name="Bunk B."/>
        </authorList>
    </citation>
    <scope>NUCLEOTIDE SEQUENCE</scope>
    <source>
        <strain evidence="4">H23</strain>
    </source>
</reference>
<dbReference type="SUPFAM" id="SSF56925">
    <property type="entry name" value="OMPA-like"/>
    <property type="match status" value="1"/>
</dbReference>
<dbReference type="Proteomes" id="UP001071279">
    <property type="component" value="Unassembled WGS sequence"/>
</dbReference>
<name>A0AAP3HB72_LEGPN</name>
<dbReference type="InterPro" id="IPR011250">
    <property type="entry name" value="OMP/PagP_B-barrel"/>
</dbReference>
<feature type="signal peptide" evidence="2">
    <location>
        <begin position="1"/>
        <end position="21"/>
    </location>
</feature>
<evidence type="ECO:0000313" key="5">
    <source>
        <dbReference type="Proteomes" id="UP001071279"/>
    </source>
</evidence>
<evidence type="ECO:0000256" key="2">
    <source>
        <dbReference type="SAM" id="SignalP"/>
    </source>
</evidence>
<feature type="chain" id="PRO_5042927114" evidence="2">
    <location>
        <begin position="22"/>
        <end position="225"/>
    </location>
</feature>
<organism evidence="4 5">
    <name type="scientific">Legionella pneumophila</name>
    <dbReference type="NCBI Taxonomy" id="446"/>
    <lineage>
        <taxon>Bacteria</taxon>
        <taxon>Pseudomonadati</taxon>
        <taxon>Pseudomonadota</taxon>
        <taxon>Gammaproteobacteria</taxon>
        <taxon>Legionellales</taxon>
        <taxon>Legionellaceae</taxon>
        <taxon>Legionella</taxon>
    </lineage>
</organism>